<sequence>MTNDVEKAAEKARCAERAAEYDREFVKSWQQQADGHSTRGHELHAEFLELLSAEPWFRAYVAHRAERYKREKTLTAAQNAQGYLGQPVTMPVQRWYDLRFLDDPTGEVDKAAEALGATYAAELEAKRTAYVEATA</sequence>
<evidence type="ECO:0000313" key="2">
    <source>
        <dbReference type="Proteomes" id="UP000007076"/>
    </source>
</evidence>
<dbReference type="RefSeq" id="WP_014134755.1">
    <property type="nucleotide sequence ID" value="NC_016109.1"/>
</dbReference>
<proteinExistence type="predicted"/>
<name>E4N8A6_KITSK</name>
<organism evidence="1 2">
    <name type="scientific">Kitasatospora setae (strain ATCC 33774 / DSM 43861 / JCM 3304 / KCC A-0304 / NBRC 14216 / KM-6054)</name>
    <name type="common">Streptomyces setae</name>
    <dbReference type="NCBI Taxonomy" id="452652"/>
    <lineage>
        <taxon>Bacteria</taxon>
        <taxon>Bacillati</taxon>
        <taxon>Actinomycetota</taxon>
        <taxon>Actinomycetes</taxon>
        <taxon>Kitasatosporales</taxon>
        <taxon>Streptomycetaceae</taxon>
        <taxon>Kitasatospora</taxon>
    </lineage>
</organism>
<dbReference type="EMBL" id="AP010968">
    <property type="protein sequence ID" value="BAJ27437.1"/>
    <property type="molecule type" value="Genomic_DNA"/>
</dbReference>
<accession>E4N8A6</accession>
<dbReference type="Proteomes" id="UP000007076">
    <property type="component" value="Chromosome"/>
</dbReference>
<evidence type="ECO:0000313" key="1">
    <source>
        <dbReference type="EMBL" id="BAJ27437.1"/>
    </source>
</evidence>
<dbReference type="KEGG" id="ksk:KSE_16120"/>
<reference evidence="1 2" key="1">
    <citation type="journal article" date="2010" name="DNA Res.">
        <title>Genome sequence of Kitasatospora setae NBRC 14216T: an evolutionary snapshot of the family Streptomycetaceae.</title>
        <authorList>
            <person name="Ichikawa N."/>
            <person name="Oguchi A."/>
            <person name="Ikeda H."/>
            <person name="Ishikawa J."/>
            <person name="Kitani S."/>
            <person name="Watanabe Y."/>
            <person name="Nakamura S."/>
            <person name="Katano Y."/>
            <person name="Kishi E."/>
            <person name="Sasagawa M."/>
            <person name="Ankai A."/>
            <person name="Fukui S."/>
            <person name="Hashimoto Y."/>
            <person name="Kamata S."/>
            <person name="Otoguro M."/>
            <person name="Tanikawa S."/>
            <person name="Nihira T."/>
            <person name="Horinouchi S."/>
            <person name="Ohnishi Y."/>
            <person name="Hayakawa M."/>
            <person name="Kuzuyama T."/>
            <person name="Arisawa A."/>
            <person name="Nomoto F."/>
            <person name="Miura H."/>
            <person name="Takahashi Y."/>
            <person name="Fujita N."/>
        </authorList>
    </citation>
    <scope>NUCLEOTIDE SEQUENCE [LARGE SCALE GENOMIC DNA]</scope>
    <source>
        <strain evidence="2">ATCC 33774 / DSM 43861 / JCM 3304 / KCC A-0304 / NBRC 14216 / KM-6054</strain>
    </source>
</reference>
<dbReference type="HOGENOM" id="CLU_135663_0_0_11"/>
<protein>
    <submittedName>
        <fullName evidence="1">Uncharacterized protein</fullName>
    </submittedName>
</protein>
<dbReference type="PATRIC" id="fig|452652.3.peg.1613"/>
<keyword evidence="2" id="KW-1185">Reference proteome</keyword>
<dbReference type="AlphaFoldDB" id="E4N8A6"/>
<gene>
    <name evidence="1" type="ordered locus">KSE_16120</name>
</gene>